<dbReference type="AlphaFoldDB" id="A0A2U9B9J9"/>
<name>A0A2U9B9J9_SCOMX</name>
<dbReference type="EMBL" id="CP026246">
    <property type="protein sequence ID" value="AWP00633.1"/>
    <property type="molecule type" value="Genomic_DNA"/>
</dbReference>
<proteinExistence type="predicted"/>
<accession>A0A2U9B9J9</accession>
<sequence>MGSVFGPGTDREVPPATPSGLRVVGCEGPASVSYRVSLRESRAPAPPSLLVSQKKRKRREREFPTVSSGLWPAGDDGGEGGGTRARNSGANHDRTRGGSVGR</sequence>
<reference evidence="2 3" key="1">
    <citation type="submission" date="2017-12" db="EMBL/GenBank/DDBJ databases">
        <title>Integrating genomic resources of turbot (Scophthalmus maximus) in depth evaluation of genetic and physical mapping variation across individuals.</title>
        <authorList>
            <person name="Martinez P."/>
        </authorList>
    </citation>
    <scope>NUCLEOTIDE SEQUENCE [LARGE SCALE GENOMIC DNA]</scope>
</reference>
<keyword evidence="3" id="KW-1185">Reference proteome</keyword>
<protein>
    <submittedName>
        <fullName evidence="2">Uncharacterized protein</fullName>
    </submittedName>
</protein>
<evidence type="ECO:0000313" key="3">
    <source>
        <dbReference type="Proteomes" id="UP000246464"/>
    </source>
</evidence>
<dbReference type="Proteomes" id="UP000246464">
    <property type="component" value="Chromosome 4"/>
</dbReference>
<feature type="region of interest" description="Disordered" evidence="1">
    <location>
        <begin position="37"/>
        <end position="102"/>
    </location>
</feature>
<evidence type="ECO:0000256" key="1">
    <source>
        <dbReference type="SAM" id="MobiDB-lite"/>
    </source>
</evidence>
<organism evidence="2 3">
    <name type="scientific">Scophthalmus maximus</name>
    <name type="common">Turbot</name>
    <name type="synonym">Psetta maxima</name>
    <dbReference type="NCBI Taxonomy" id="52904"/>
    <lineage>
        <taxon>Eukaryota</taxon>
        <taxon>Metazoa</taxon>
        <taxon>Chordata</taxon>
        <taxon>Craniata</taxon>
        <taxon>Vertebrata</taxon>
        <taxon>Euteleostomi</taxon>
        <taxon>Actinopterygii</taxon>
        <taxon>Neopterygii</taxon>
        <taxon>Teleostei</taxon>
        <taxon>Neoteleostei</taxon>
        <taxon>Acanthomorphata</taxon>
        <taxon>Carangaria</taxon>
        <taxon>Pleuronectiformes</taxon>
        <taxon>Pleuronectoidei</taxon>
        <taxon>Scophthalmidae</taxon>
        <taxon>Scophthalmus</taxon>
    </lineage>
</organism>
<gene>
    <name evidence="2" type="ORF">SMAX5B_016974</name>
</gene>
<evidence type="ECO:0000313" key="2">
    <source>
        <dbReference type="EMBL" id="AWP00633.1"/>
    </source>
</evidence>
<feature type="region of interest" description="Disordered" evidence="1">
    <location>
        <begin position="1"/>
        <end position="24"/>
    </location>
</feature>